<evidence type="ECO:0000256" key="1">
    <source>
        <dbReference type="SAM" id="MobiDB-lite"/>
    </source>
</evidence>
<proteinExistence type="predicted"/>
<evidence type="ECO:0000313" key="3">
    <source>
        <dbReference type="Proteomes" id="UP000195105"/>
    </source>
</evidence>
<gene>
    <name evidence="2" type="ORF">CA983_14150</name>
</gene>
<protein>
    <submittedName>
        <fullName evidence="2">K structural protein</fullName>
    </submittedName>
</protein>
<organism evidence="2 3">
    <name type="scientific">Streptomyces swartbergensis</name>
    <dbReference type="NCBI Taxonomy" id="487165"/>
    <lineage>
        <taxon>Bacteria</taxon>
        <taxon>Bacillati</taxon>
        <taxon>Actinomycetota</taxon>
        <taxon>Actinomycetes</taxon>
        <taxon>Kitasatosporales</taxon>
        <taxon>Streptomycetaceae</taxon>
        <taxon>Streptomyces</taxon>
    </lineage>
</organism>
<dbReference type="EMBL" id="NGFN01000071">
    <property type="protein sequence ID" value="OUD02563.1"/>
    <property type="molecule type" value="Genomic_DNA"/>
</dbReference>
<sequence length="129" mass="13450">MNLTTTTETFGQDDQSWLKSAHGTDSAQPITLDTSAFVAGTHYPNGYFPSGLPLGRITATGLYGPYDGAASDGRETLAGFLFTAVSAPSVNTIDPQGALLWHGAVIEAKLPRPVDAAGKGDVAGFVKFF</sequence>
<feature type="region of interest" description="Disordered" evidence="1">
    <location>
        <begin position="1"/>
        <end position="26"/>
    </location>
</feature>
<keyword evidence="3" id="KW-1185">Reference proteome</keyword>
<reference evidence="2 3" key="1">
    <citation type="submission" date="2017-05" db="EMBL/GenBank/DDBJ databases">
        <title>Biotechnological potential of actinobacteria isolated from South African environments.</title>
        <authorList>
            <person name="Le Roes-Hill M."/>
            <person name="Prins A."/>
            <person name="Durrell K.A."/>
        </authorList>
    </citation>
    <scope>NUCLEOTIDE SEQUENCE [LARGE SCALE GENOMIC DNA]</scope>
    <source>
        <strain evidence="2 3">HMC13</strain>
    </source>
</reference>
<dbReference type="Proteomes" id="UP000195105">
    <property type="component" value="Unassembled WGS sequence"/>
</dbReference>
<accession>A0A243S4U7</accession>
<name>A0A243S4U7_9ACTN</name>
<dbReference type="RefSeq" id="WP_086601240.1">
    <property type="nucleotide sequence ID" value="NZ_NGFN01000071.1"/>
</dbReference>
<comment type="caution">
    <text evidence="2">The sequence shown here is derived from an EMBL/GenBank/DDBJ whole genome shotgun (WGS) entry which is preliminary data.</text>
</comment>
<dbReference type="AlphaFoldDB" id="A0A243S4U7"/>
<evidence type="ECO:0000313" key="2">
    <source>
        <dbReference type="EMBL" id="OUD02563.1"/>
    </source>
</evidence>